<dbReference type="InterPro" id="IPR049730">
    <property type="entry name" value="SNF2/RAD54-like_C"/>
</dbReference>
<dbReference type="Pfam" id="PF00271">
    <property type="entry name" value="Helicase_C"/>
    <property type="match status" value="1"/>
</dbReference>
<reference evidence="4 5" key="1">
    <citation type="submission" date="2016-09" db="EMBL/GenBank/DDBJ databases">
        <title>Extensive genetic diversity and differential bi-allelic expression allows diatom success in the polar Southern Ocean.</title>
        <authorList>
            <consortium name="DOE Joint Genome Institute"/>
            <person name="Mock T."/>
            <person name="Otillar R.P."/>
            <person name="Strauss J."/>
            <person name="Dupont C."/>
            <person name="Frickenhaus S."/>
            <person name="Maumus F."/>
            <person name="Mcmullan M."/>
            <person name="Sanges R."/>
            <person name="Schmutz J."/>
            <person name="Toseland A."/>
            <person name="Valas R."/>
            <person name="Veluchamy A."/>
            <person name="Ward B.J."/>
            <person name="Allen A."/>
            <person name="Barry K."/>
            <person name="Falciatore A."/>
            <person name="Ferrante M."/>
            <person name="Fortunato A.E."/>
            <person name="Gloeckner G."/>
            <person name="Gruber A."/>
            <person name="Hipkin R."/>
            <person name="Janech M."/>
            <person name="Kroth P."/>
            <person name="Leese F."/>
            <person name="Lindquist E."/>
            <person name="Lyon B.R."/>
            <person name="Martin J."/>
            <person name="Mayer C."/>
            <person name="Parker M."/>
            <person name="Quesneville H."/>
            <person name="Raymond J."/>
            <person name="Uhlig C."/>
            <person name="Valentin K.U."/>
            <person name="Worden A.Z."/>
            <person name="Armbrust E.V."/>
            <person name="Bowler C."/>
            <person name="Green B."/>
            <person name="Moulton V."/>
            <person name="Van Oosterhout C."/>
            <person name="Grigoriev I."/>
        </authorList>
    </citation>
    <scope>NUCLEOTIDE SEQUENCE [LARGE SCALE GENOMIC DNA]</scope>
    <source>
        <strain evidence="4 5">CCMP1102</strain>
    </source>
</reference>
<dbReference type="EMBL" id="KV784354">
    <property type="protein sequence ID" value="OEU20498.1"/>
    <property type="molecule type" value="Genomic_DNA"/>
</dbReference>
<dbReference type="InterPro" id="IPR000330">
    <property type="entry name" value="SNF2_N"/>
</dbReference>
<dbReference type="GO" id="GO:0006281">
    <property type="term" value="P:DNA repair"/>
    <property type="evidence" value="ECO:0007669"/>
    <property type="project" value="TreeGrafter"/>
</dbReference>
<dbReference type="PANTHER" id="PTHR45766:SF6">
    <property type="entry name" value="SWI_SNF-RELATED MATRIX-ASSOCIATED ACTIN-DEPENDENT REGULATOR OF CHROMATIN SUBFAMILY A-LIKE PROTEIN 1"/>
    <property type="match status" value="1"/>
</dbReference>
<dbReference type="Pfam" id="PF00176">
    <property type="entry name" value="SNF2-rel_dom"/>
    <property type="match status" value="1"/>
</dbReference>
<evidence type="ECO:0000256" key="1">
    <source>
        <dbReference type="ARBA" id="ARBA00022801"/>
    </source>
</evidence>
<proteinExistence type="predicted"/>
<dbReference type="InterPro" id="IPR014001">
    <property type="entry name" value="Helicase_ATP-bd"/>
</dbReference>
<sequence length="456" mass="51418">MEKGFPSANKILSFGVPKGLATALAPFQRGGVDFVVEKEGRALLADDMGLGKTIQSIASMSVYHDEWPLLILTPSSARYHWECEFQQWLGLDSTVNNKKEGDQKLDIGATDEGKEDPCEEEISIENIKNPMRLLQDSEIHVVVTGKANHMLKNIKTKRTSKLVPILHATNRCLLLSGTPALARPTELWPQLKILSTERDGWWDDEGEFVRKYVQRTSAIRRAELHTMLTGTVMIRRMKHNILKSLPSKRREKAIVDVVTDSMQRVRELQNGLQEPEEEEEELDRKTILNRMYSLTAKAKIPMIAECVEKWLADPTKGKLCIFAHHIFVLDEIVKLAGLSNRQGSSKRFIRIDGSTAPKERQAQIKAFQTDPTIRVAVLGITAAGVAVTLTASSTVWFTELFWTPALMIQAEDRCHRIGQNAVVKCLYFVATGTLDVLLWDLLEKKFRDLGEFVEGK</sequence>
<accession>A0A1E7FQR7</accession>
<dbReference type="InParanoid" id="A0A1E7FQR7"/>
<evidence type="ECO:0000259" key="3">
    <source>
        <dbReference type="PROSITE" id="PS51194"/>
    </source>
</evidence>
<dbReference type="SMART" id="SM00490">
    <property type="entry name" value="HELICc"/>
    <property type="match status" value="1"/>
</dbReference>
<dbReference type="AlphaFoldDB" id="A0A1E7FQR7"/>
<dbReference type="PANTHER" id="PTHR45766">
    <property type="entry name" value="DNA ANNEALING HELICASE AND ENDONUCLEASE ZRANB3 FAMILY MEMBER"/>
    <property type="match status" value="1"/>
</dbReference>
<dbReference type="InterPro" id="IPR027417">
    <property type="entry name" value="P-loop_NTPase"/>
</dbReference>
<dbReference type="GO" id="GO:0005524">
    <property type="term" value="F:ATP binding"/>
    <property type="evidence" value="ECO:0007669"/>
    <property type="project" value="InterPro"/>
</dbReference>
<organism evidence="4 5">
    <name type="scientific">Fragilariopsis cylindrus CCMP1102</name>
    <dbReference type="NCBI Taxonomy" id="635003"/>
    <lineage>
        <taxon>Eukaryota</taxon>
        <taxon>Sar</taxon>
        <taxon>Stramenopiles</taxon>
        <taxon>Ochrophyta</taxon>
        <taxon>Bacillariophyta</taxon>
        <taxon>Bacillariophyceae</taxon>
        <taxon>Bacillariophycidae</taxon>
        <taxon>Bacillariales</taxon>
        <taxon>Bacillariaceae</taxon>
        <taxon>Fragilariopsis</taxon>
    </lineage>
</organism>
<evidence type="ECO:0000313" key="4">
    <source>
        <dbReference type="EMBL" id="OEU20498.1"/>
    </source>
</evidence>
<dbReference type="OrthoDB" id="2801544at2759"/>
<feature type="domain" description="Helicase C-terminal" evidence="3">
    <location>
        <begin position="306"/>
        <end position="456"/>
    </location>
</feature>
<dbReference type="SMART" id="SM00487">
    <property type="entry name" value="DEXDc"/>
    <property type="match status" value="1"/>
</dbReference>
<keyword evidence="1" id="KW-0378">Hydrolase</keyword>
<gene>
    <name evidence="4" type="ORF">FRACYDRAFT_179877</name>
</gene>
<dbReference type="InterPro" id="IPR038718">
    <property type="entry name" value="SNF2-like_sf"/>
</dbReference>
<dbReference type="Proteomes" id="UP000095751">
    <property type="component" value="Unassembled WGS sequence"/>
</dbReference>
<feature type="domain" description="Helicase ATP-binding" evidence="2">
    <location>
        <begin position="33"/>
        <end position="197"/>
    </location>
</feature>
<name>A0A1E7FQR7_9STRA</name>
<dbReference type="Gene3D" id="3.40.50.300">
    <property type="entry name" value="P-loop containing nucleotide triphosphate hydrolases"/>
    <property type="match status" value="1"/>
</dbReference>
<dbReference type="SUPFAM" id="SSF52540">
    <property type="entry name" value="P-loop containing nucleoside triphosphate hydrolases"/>
    <property type="match status" value="2"/>
</dbReference>
<evidence type="ECO:0000313" key="5">
    <source>
        <dbReference type="Proteomes" id="UP000095751"/>
    </source>
</evidence>
<evidence type="ECO:0000259" key="2">
    <source>
        <dbReference type="PROSITE" id="PS51192"/>
    </source>
</evidence>
<dbReference type="GO" id="GO:0016787">
    <property type="term" value="F:hydrolase activity"/>
    <property type="evidence" value="ECO:0007669"/>
    <property type="project" value="UniProtKB-KW"/>
</dbReference>
<dbReference type="CDD" id="cd18793">
    <property type="entry name" value="SF2_C_SNF"/>
    <property type="match status" value="1"/>
</dbReference>
<feature type="non-terminal residue" evidence="4">
    <location>
        <position position="456"/>
    </location>
</feature>
<dbReference type="KEGG" id="fcy:FRACYDRAFT_179877"/>
<protein>
    <recommendedName>
        <fullName evidence="6">P-loop containing nucleoside triphosphate hydrolase protein</fullName>
    </recommendedName>
</protein>
<dbReference type="Gene3D" id="3.40.50.10810">
    <property type="entry name" value="Tandem AAA-ATPase domain"/>
    <property type="match status" value="1"/>
</dbReference>
<keyword evidence="5" id="KW-1185">Reference proteome</keyword>
<dbReference type="PROSITE" id="PS51194">
    <property type="entry name" value="HELICASE_CTER"/>
    <property type="match status" value="1"/>
</dbReference>
<dbReference type="GO" id="GO:0043596">
    <property type="term" value="C:nuclear replication fork"/>
    <property type="evidence" value="ECO:0007669"/>
    <property type="project" value="TreeGrafter"/>
</dbReference>
<evidence type="ECO:0008006" key="6">
    <source>
        <dbReference type="Google" id="ProtNLM"/>
    </source>
</evidence>
<dbReference type="PROSITE" id="PS51192">
    <property type="entry name" value="HELICASE_ATP_BIND_1"/>
    <property type="match status" value="1"/>
</dbReference>
<dbReference type="InterPro" id="IPR001650">
    <property type="entry name" value="Helicase_C-like"/>
</dbReference>
<dbReference type="GO" id="GO:0031297">
    <property type="term" value="P:replication fork processing"/>
    <property type="evidence" value="ECO:0007669"/>
    <property type="project" value="TreeGrafter"/>
</dbReference>